<evidence type="ECO:0000313" key="2">
    <source>
        <dbReference type="Proteomes" id="UP001054821"/>
    </source>
</evidence>
<keyword evidence="2" id="KW-1185">Reference proteome</keyword>
<dbReference type="AlphaFoldDB" id="A0AAD4WIL0"/>
<evidence type="ECO:0000313" key="1">
    <source>
        <dbReference type="EMBL" id="KAI5344009.1"/>
    </source>
</evidence>
<comment type="caution">
    <text evidence="1">The sequence shown here is derived from an EMBL/GenBank/DDBJ whole genome shotgun (WGS) entry which is preliminary data.</text>
</comment>
<dbReference type="EMBL" id="JAJFAZ020000002">
    <property type="protein sequence ID" value="KAI5344009.1"/>
    <property type="molecule type" value="Genomic_DNA"/>
</dbReference>
<reference evidence="1 2" key="1">
    <citation type="journal article" date="2022" name="G3 (Bethesda)">
        <title>Whole-genome sequence and methylome profiling of the almond [Prunus dulcis (Mill.) D.A. Webb] cultivar 'Nonpareil'.</title>
        <authorList>
            <person name="D'Amico-Willman K.M."/>
            <person name="Ouma W.Z."/>
            <person name="Meulia T."/>
            <person name="Sideli G.M."/>
            <person name="Gradziel T.M."/>
            <person name="Fresnedo-Ramirez J."/>
        </authorList>
    </citation>
    <scope>NUCLEOTIDE SEQUENCE [LARGE SCALE GENOMIC DNA]</scope>
    <source>
        <strain evidence="1">Clone GOH B32 T37-40</strain>
    </source>
</reference>
<accession>A0AAD4WIL0</accession>
<organism evidence="1 2">
    <name type="scientific">Prunus dulcis</name>
    <name type="common">Almond</name>
    <name type="synonym">Amygdalus dulcis</name>
    <dbReference type="NCBI Taxonomy" id="3755"/>
    <lineage>
        <taxon>Eukaryota</taxon>
        <taxon>Viridiplantae</taxon>
        <taxon>Streptophyta</taxon>
        <taxon>Embryophyta</taxon>
        <taxon>Tracheophyta</taxon>
        <taxon>Spermatophyta</taxon>
        <taxon>Magnoliopsida</taxon>
        <taxon>eudicotyledons</taxon>
        <taxon>Gunneridae</taxon>
        <taxon>Pentapetalae</taxon>
        <taxon>rosids</taxon>
        <taxon>fabids</taxon>
        <taxon>Rosales</taxon>
        <taxon>Rosaceae</taxon>
        <taxon>Amygdaloideae</taxon>
        <taxon>Amygdaleae</taxon>
        <taxon>Prunus</taxon>
    </lineage>
</organism>
<gene>
    <name evidence="1" type="ORF">L3X38_011886</name>
</gene>
<name>A0AAD4WIL0_PRUDU</name>
<sequence length="157" mass="16780">MIKGKAQPRDPEERVQGPRVRIQDPFLSEEWSSFIGEGESPSLVVFQCGTPLTLLRVMTCGNASLAKGDVAGHQGAEGIRIACRKAMGLGTRASKVTQSLHFCKAMCLDTGVPKVTQGMARHEGAKGDTKLACLKAMWLGTGVQKATLSLHVTRQCG</sequence>
<protein>
    <submittedName>
        <fullName evidence="1">Uncharacterized protein</fullName>
    </submittedName>
</protein>
<dbReference type="Proteomes" id="UP001054821">
    <property type="component" value="Chromosome 2"/>
</dbReference>
<proteinExistence type="predicted"/>